<feature type="compositionally biased region" description="Low complexity" evidence="1">
    <location>
        <begin position="45"/>
        <end position="58"/>
    </location>
</feature>
<feature type="compositionally biased region" description="Pro residues" evidence="1">
    <location>
        <begin position="22"/>
        <end position="31"/>
    </location>
</feature>
<organism evidence="2 3">
    <name type="scientific">Striga asiatica</name>
    <name type="common">Asiatic witchweed</name>
    <name type="synonym">Buchnera asiatica</name>
    <dbReference type="NCBI Taxonomy" id="4170"/>
    <lineage>
        <taxon>Eukaryota</taxon>
        <taxon>Viridiplantae</taxon>
        <taxon>Streptophyta</taxon>
        <taxon>Embryophyta</taxon>
        <taxon>Tracheophyta</taxon>
        <taxon>Spermatophyta</taxon>
        <taxon>Magnoliopsida</taxon>
        <taxon>eudicotyledons</taxon>
        <taxon>Gunneridae</taxon>
        <taxon>Pentapetalae</taxon>
        <taxon>asterids</taxon>
        <taxon>lamiids</taxon>
        <taxon>Lamiales</taxon>
        <taxon>Orobanchaceae</taxon>
        <taxon>Buchnereae</taxon>
        <taxon>Striga</taxon>
    </lineage>
</organism>
<gene>
    <name evidence="2" type="ORF">STAS_13805</name>
</gene>
<accession>A0A5A7PX32</accession>
<dbReference type="AlphaFoldDB" id="A0A5A7PX32"/>
<sequence length="151" mass="15419">MTNSKNPPILTIVNSMSAGVPVTPPPPPPALLKPHRRPRGQQHQTTTAATKNTTIGPLLPSPSPSSPTGGHELTPSAANGMAASATGGGPTQTMVGFRRSILASVSGDGLQMRCGGLQQRGGGAPPLRRRLVGSMHLYPPPASESARAPNN</sequence>
<dbReference type="EMBL" id="BKCP01005361">
    <property type="protein sequence ID" value="GER37400.1"/>
    <property type="molecule type" value="Genomic_DNA"/>
</dbReference>
<evidence type="ECO:0000256" key="1">
    <source>
        <dbReference type="SAM" id="MobiDB-lite"/>
    </source>
</evidence>
<dbReference type="Proteomes" id="UP000325081">
    <property type="component" value="Unassembled WGS sequence"/>
</dbReference>
<evidence type="ECO:0000313" key="2">
    <source>
        <dbReference type="EMBL" id="GER37400.1"/>
    </source>
</evidence>
<proteinExistence type="predicted"/>
<evidence type="ECO:0000313" key="3">
    <source>
        <dbReference type="Proteomes" id="UP000325081"/>
    </source>
</evidence>
<feature type="region of interest" description="Disordered" evidence="1">
    <location>
        <begin position="1"/>
        <end position="93"/>
    </location>
</feature>
<reference evidence="3" key="1">
    <citation type="journal article" date="2019" name="Curr. Biol.">
        <title>Genome Sequence of Striga asiatica Provides Insight into the Evolution of Plant Parasitism.</title>
        <authorList>
            <person name="Yoshida S."/>
            <person name="Kim S."/>
            <person name="Wafula E.K."/>
            <person name="Tanskanen J."/>
            <person name="Kim Y.M."/>
            <person name="Honaas L."/>
            <person name="Yang Z."/>
            <person name="Spallek T."/>
            <person name="Conn C.E."/>
            <person name="Ichihashi Y."/>
            <person name="Cheong K."/>
            <person name="Cui S."/>
            <person name="Der J.P."/>
            <person name="Gundlach H."/>
            <person name="Jiao Y."/>
            <person name="Hori C."/>
            <person name="Ishida J.K."/>
            <person name="Kasahara H."/>
            <person name="Kiba T."/>
            <person name="Kim M.S."/>
            <person name="Koo N."/>
            <person name="Laohavisit A."/>
            <person name="Lee Y.H."/>
            <person name="Lumba S."/>
            <person name="McCourt P."/>
            <person name="Mortimer J.C."/>
            <person name="Mutuku J.M."/>
            <person name="Nomura T."/>
            <person name="Sasaki-Sekimoto Y."/>
            <person name="Seto Y."/>
            <person name="Wang Y."/>
            <person name="Wakatake T."/>
            <person name="Sakakibara H."/>
            <person name="Demura T."/>
            <person name="Yamaguchi S."/>
            <person name="Yoneyama K."/>
            <person name="Manabe R.I."/>
            <person name="Nelson D.C."/>
            <person name="Schulman A.H."/>
            <person name="Timko M.P."/>
            <person name="dePamphilis C.W."/>
            <person name="Choi D."/>
            <person name="Shirasu K."/>
        </authorList>
    </citation>
    <scope>NUCLEOTIDE SEQUENCE [LARGE SCALE GENOMIC DNA]</scope>
    <source>
        <strain evidence="3">cv. UVA1</strain>
    </source>
</reference>
<name>A0A5A7PX32_STRAF</name>
<keyword evidence="3" id="KW-1185">Reference proteome</keyword>
<comment type="caution">
    <text evidence="2">The sequence shown here is derived from an EMBL/GenBank/DDBJ whole genome shotgun (WGS) entry which is preliminary data.</text>
</comment>
<feature type="compositionally biased region" description="Polar residues" evidence="1">
    <location>
        <begin position="1"/>
        <end position="17"/>
    </location>
</feature>
<protein>
    <submittedName>
        <fullName evidence="2">Pathogenesis-related gene 5</fullName>
    </submittedName>
</protein>